<feature type="compositionally biased region" description="Low complexity" evidence="1">
    <location>
        <begin position="225"/>
        <end position="237"/>
    </location>
</feature>
<dbReference type="GeneID" id="39990418"/>
<feature type="compositionally biased region" description="Polar residues" evidence="1">
    <location>
        <begin position="156"/>
        <end position="203"/>
    </location>
</feature>
<accession>A0A1X0NH07</accession>
<dbReference type="Proteomes" id="UP000192257">
    <property type="component" value="Unassembled WGS sequence"/>
</dbReference>
<sequence>MMMMRRVMCVLAVVLCCACGYTMAAATGVVATNQGTKVDESEYEVSLGHLGDFPGTLKSDRDEAARIRNGRRSEGSVPGESESPVGGQSKNAALGAPGPKALESPLEGKENPEGPESKGGPEAETAMATTFGAPTTVPEVGGGTPANGTEAERQNRGTGSVTSSQRKPQGSTVASQSNEEASSNTGDNTTPGDSNTTQQSSTPVVDVTAAPDPEEPNSTIPPSPENTTTEAPTTTPSLVPVTDPQINNITSTVQTKASADSSVSSVWMSTAAPLVIVVVLFTATVY</sequence>
<feature type="signal peptide" evidence="2">
    <location>
        <begin position="1"/>
        <end position="24"/>
    </location>
</feature>
<dbReference type="EMBL" id="NBCO01000051">
    <property type="protein sequence ID" value="ORC84042.1"/>
    <property type="molecule type" value="Genomic_DNA"/>
</dbReference>
<dbReference type="VEuPathDB" id="TriTrypDB:TM35_000511430"/>
<dbReference type="RefSeq" id="XP_028878108.1">
    <property type="nucleotide sequence ID" value="XM_029030638.1"/>
</dbReference>
<name>A0A1X0NH07_9TRYP</name>
<reference evidence="3 4" key="1">
    <citation type="submission" date="2017-03" db="EMBL/GenBank/DDBJ databases">
        <title>An alternative strategy for trypanosome survival in the mammalian bloodstream revealed through genome and transcriptome analysis of the ubiquitous bovine parasite Trypanosoma (Megatrypanum) theileri.</title>
        <authorList>
            <person name="Kelly S."/>
            <person name="Ivens A."/>
            <person name="Mott A."/>
            <person name="O'Neill E."/>
            <person name="Emms D."/>
            <person name="Macleod O."/>
            <person name="Voorheis P."/>
            <person name="Matthews J."/>
            <person name="Matthews K."/>
            <person name="Carrington M."/>
        </authorList>
    </citation>
    <scope>NUCLEOTIDE SEQUENCE [LARGE SCALE GENOMIC DNA]</scope>
    <source>
        <strain evidence="3">Edinburgh</strain>
    </source>
</reference>
<gene>
    <name evidence="3" type="ORF">TM35_000511430</name>
</gene>
<protein>
    <recommendedName>
        <fullName evidence="5">Mucin TcMUCII</fullName>
    </recommendedName>
</protein>
<feature type="compositionally biased region" description="Basic and acidic residues" evidence="1">
    <location>
        <begin position="106"/>
        <end position="121"/>
    </location>
</feature>
<feature type="chain" id="PRO_5012959002" description="Mucin TcMUCII" evidence="2">
    <location>
        <begin position="25"/>
        <end position="286"/>
    </location>
</feature>
<evidence type="ECO:0000256" key="2">
    <source>
        <dbReference type="SAM" id="SignalP"/>
    </source>
</evidence>
<proteinExistence type="predicted"/>
<evidence type="ECO:0000313" key="4">
    <source>
        <dbReference type="Proteomes" id="UP000192257"/>
    </source>
</evidence>
<feature type="compositionally biased region" description="Low complexity" evidence="1">
    <location>
        <begin position="75"/>
        <end position="87"/>
    </location>
</feature>
<keyword evidence="4" id="KW-1185">Reference proteome</keyword>
<evidence type="ECO:0000256" key="1">
    <source>
        <dbReference type="SAM" id="MobiDB-lite"/>
    </source>
</evidence>
<evidence type="ECO:0008006" key="5">
    <source>
        <dbReference type="Google" id="ProtNLM"/>
    </source>
</evidence>
<organism evidence="3 4">
    <name type="scientific">Trypanosoma theileri</name>
    <dbReference type="NCBI Taxonomy" id="67003"/>
    <lineage>
        <taxon>Eukaryota</taxon>
        <taxon>Discoba</taxon>
        <taxon>Euglenozoa</taxon>
        <taxon>Kinetoplastea</taxon>
        <taxon>Metakinetoplastina</taxon>
        <taxon>Trypanosomatida</taxon>
        <taxon>Trypanosomatidae</taxon>
        <taxon>Trypanosoma</taxon>
    </lineage>
</organism>
<comment type="caution">
    <text evidence="3">The sequence shown here is derived from an EMBL/GenBank/DDBJ whole genome shotgun (WGS) entry which is preliminary data.</text>
</comment>
<dbReference type="AlphaFoldDB" id="A0A1X0NH07"/>
<evidence type="ECO:0000313" key="3">
    <source>
        <dbReference type="EMBL" id="ORC84042.1"/>
    </source>
</evidence>
<keyword evidence="2" id="KW-0732">Signal</keyword>
<feature type="region of interest" description="Disordered" evidence="1">
    <location>
        <begin position="68"/>
        <end position="243"/>
    </location>
</feature>